<gene>
    <name evidence="13" type="ORF">QN277_026242</name>
</gene>
<evidence type="ECO:0000256" key="1">
    <source>
        <dbReference type="ARBA" id="ARBA00004308"/>
    </source>
</evidence>
<feature type="compositionally biased region" description="Pro residues" evidence="10">
    <location>
        <begin position="153"/>
        <end position="163"/>
    </location>
</feature>
<evidence type="ECO:0000256" key="10">
    <source>
        <dbReference type="SAM" id="MobiDB-lite"/>
    </source>
</evidence>
<feature type="region of interest" description="Disordered" evidence="10">
    <location>
        <begin position="274"/>
        <end position="339"/>
    </location>
</feature>
<evidence type="ECO:0000256" key="6">
    <source>
        <dbReference type="ARBA" id="ARBA00023157"/>
    </source>
</evidence>
<keyword evidence="3" id="KW-0479">Metal-binding</keyword>
<dbReference type="PANTHER" id="PTHR33021">
    <property type="entry name" value="BLUE COPPER PROTEIN"/>
    <property type="match status" value="1"/>
</dbReference>
<feature type="domain" description="Phytocyanin" evidence="12">
    <location>
        <begin position="26"/>
        <end position="129"/>
    </location>
</feature>
<dbReference type="InterPro" id="IPR008972">
    <property type="entry name" value="Cupredoxin"/>
</dbReference>
<feature type="signal peptide" evidence="11">
    <location>
        <begin position="1"/>
        <end position="24"/>
    </location>
</feature>
<dbReference type="Gene3D" id="2.60.40.420">
    <property type="entry name" value="Cupredoxins - blue copper proteins"/>
    <property type="match status" value="2"/>
</dbReference>
<evidence type="ECO:0000256" key="11">
    <source>
        <dbReference type="SAM" id="SignalP"/>
    </source>
</evidence>
<dbReference type="SUPFAM" id="SSF49503">
    <property type="entry name" value="Cupredoxins"/>
    <property type="match status" value="2"/>
</dbReference>
<keyword evidence="11" id="KW-0732">Signal</keyword>
<feature type="compositionally biased region" description="Low complexity" evidence="10">
    <location>
        <begin position="274"/>
        <end position="293"/>
    </location>
</feature>
<dbReference type="EMBL" id="JAWXYG010000008">
    <property type="protein sequence ID" value="KAK4265156.1"/>
    <property type="molecule type" value="Genomic_DNA"/>
</dbReference>
<dbReference type="GO" id="GO:0046872">
    <property type="term" value="F:metal ion binding"/>
    <property type="evidence" value="ECO:0007669"/>
    <property type="project" value="UniProtKB-KW"/>
</dbReference>
<dbReference type="PROSITE" id="PS51485">
    <property type="entry name" value="PHYTOCYANIN"/>
    <property type="match status" value="2"/>
</dbReference>
<evidence type="ECO:0000256" key="5">
    <source>
        <dbReference type="ARBA" id="ARBA00023008"/>
    </source>
</evidence>
<evidence type="ECO:0000313" key="13">
    <source>
        <dbReference type="EMBL" id="KAK4265156.1"/>
    </source>
</evidence>
<feature type="chain" id="PRO_5042033635" description="Phytocyanin domain-containing protein" evidence="11">
    <location>
        <begin position="25"/>
        <end position="357"/>
    </location>
</feature>
<dbReference type="InterPro" id="IPR003245">
    <property type="entry name" value="Phytocyanin_dom"/>
</dbReference>
<dbReference type="InterPro" id="IPR039391">
    <property type="entry name" value="Phytocyanin-like"/>
</dbReference>
<feature type="compositionally biased region" description="Pro residues" evidence="10">
    <location>
        <begin position="294"/>
        <end position="305"/>
    </location>
</feature>
<reference evidence="13" key="1">
    <citation type="submission" date="2023-10" db="EMBL/GenBank/DDBJ databases">
        <title>Chromosome-level genome of the transformable northern wattle, Acacia crassicarpa.</title>
        <authorList>
            <person name="Massaro I."/>
            <person name="Sinha N.R."/>
            <person name="Poethig S."/>
            <person name="Leichty A.R."/>
        </authorList>
    </citation>
    <scope>NUCLEOTIDE SEQUENCE</scope>
    <source>
        <strain evidence="13">Acra3RX</strain>
        <tissue evidence="13">Leaf</tissue>
    </source>
</reference>
<keyword evidence="6" id="KW-1015">Disulfide bond</keyword>
<dbReference type="PANTHER" id="PTHR33021:SF496">
    <property type="entry name" value="OS08G0482700 PROTEIN"/>
    <property type="match status" value="1"/>
</dbReference>
<comment type="subcellular location">
    <subcellularLocation>
        <location evidence="1">Endomembrane system</location>
    </subcellularLocation>
</comment>
<name>A0AAE1J9X0_9FABA</name>
<evidence type="ECO:0000256" key="4">
    <source>
        <dbReference type="ARBA" id="ARBA00022982"/>
    </source>
</evidence>
<dbReference type="Pfam" id="PF02298">
    <property type="entry name" value="Cu_bind_like"/>
    <property type="match status" value="2"/>
</dbReference>
<accession>A0AAE1J9X0</accession>
<evidence type="ECO:0000259" key="12">
    <source>
        <dbReference type="PROSITE" id="PS51485"/>
    </source>
</evidence>
<comment type="similarity">
    <text evidence="8">Belongs to the early nodulin-like (ENODL) family.</text>
</comment>
<dbReference type="PROSITE" id="PS00196">
    <property type="entry name" value="COPPER_BLUE"/>
    <property type="match status" value="2"/>
</dbReference>
<dbReference type="FunFam" id="2.60.40.420:FF:000034">
    <property type="entry name" value="Cupredoxin superfamily protein"/>
    <property type="match status" value="1"/>
</dbReference>
<protein>
    <recommendedName>
        <fullName evidence="12">Phytocyanin domain-containing protein</fullName>
    </recommendedName>
</protein>
<proteinExistence type="inferred from homology"/>
<feature type="region of interest" description="Disordered" evidence="10">
    <location>
        <begin position="130"/>
        <end position="172"/>
    </location>
</feature>
<evidence type="ECO:0000313" key="14">
    <source>
        <dbReference type="Proteomes" id="UP001293593"/>
    </source>
</evidence>
<evidence type="ECO:0000256" key="8">
    <source>
        <dbReference type="ARBA" id="ARBA00035011"/>
    </source>
</evidence>
<evidence type="ECO:0000256" key="9">
    <source>
        <dbReference type="ARBA" id="ARBA00037626"/>
    </source>
</evidence>
<dbReference type="GO" id="GO:0005886">
    <property type="term" value="C:plasma membrane"/>
    <property type="evidence" value="ECO:0007669"/>
    <property type="project" value="TreeGrafter"/>
</dbReference>
<dbReference type="GO" id="GO:0009055">
    <property type="term" value="F:electron transfer activity"/>
    <property type="evidence" value="ECO:0007669"/>
    <property type="project" value="InterPro"/>
</dbReference>
<dbReference type="FunFam" id="2.60.40.420:FF:000003">
    <property type="entry name" value="Blue copper"/>
    <property type="match status" value="1"/>
</dbReference>
<keyword evidence="2" id="KW-0813">Transport</keyword>
<comment type="function">
    <text evidence="9">May act as a carbohydrate transporter.</text>
</comment>
<feature type="compositionally biased region" description="Low complexity" evidence="10">
    <location>
        <begin position="306"/>
        <end position="327"/>
    </location>
</feature>
<evidence type="ECO:0000256" key="3">
    <source>
        <dbReference type="ARBA" id="ARBA00022723"/>
    </source>
</evidence>
<dbReference type="Proteomes" id="UP001293593">
    <property type="component" value="Unassembled WGS sequence"/>
</dbReference>
<keyword evidence="4" id="KW-0249">Electron transport</keyword>
<dbReference type="CDD" id="cd13920">
    <property type="entry name" value="Stellacyanin"/>
    <property type="match status" value="1"/>
</dbReference>
<evidence type="ECO:0000256" key="2">
    <source>
        <dbReference type="ARBA" id="ARBA00022448"/>
    </source>
</evidence>
<sequence length="357" mass="36120">MVGKLNSLVFLLLSVATLLHGSSAQTRHVVGGNTGWTIPSGGASTYTNWASNQTFKQGDTLVFNFATGQHDVAKVTKAVFDACNIGNTIFTLNNGPATVKLNESGEQYYICTVGSHCSLGQKIAINVTNQASSPAGSPAPQPAVSPAKSPAPVKAPSPSPASAPSPSSNGSVTYTVGDKTGWTVPSNDTAFYKTWTSGKTFKVSDILVFNFQKNVQDVAEVTKANYDSCNTSSPLALYSIPPVRVTLNNTGEHYYLCAVPGHCAGGQKLAINVTGASSPATSPSPSQSPAGSPSSPPSPTAPGPGSPASSPPAGGTNPSSPSPSGAASPPPPNSGVTSDRAAGLFATLLLMAAALLC</sequence>
<keyword evidence="7" id="KW-0325">Glycoprotein</keyword>
<keyword evidence="5" id="KW-0186">Copper</keyword>
<dbReference type="AlphaFoldDB" id="A0AAE1J9X0"/>
<dbReference type="InterPro" id="IPR028871">
    <property type="entry name" value="BlueCu_1_BS"/>
</dbReference>
<organism evidence="13 14">
    <name type="scientific">Acacia crassicarpa</name>
    <name type="common">northern wattle</name>
    <dbReference type="NCBI Taxonomy" id="499986"/>
    <lineage>
        <taxon>Eukaryota</taxon>
        <taxon>Viridiplantae</taxon>
        <taxon>Streptophyta</taxon>
        <taxon>Embryophyta</taxon>
        <taxon>Tracheophyta</taxon>
        <taxon>Spermatophyta</taxon>
        <taxon>Magnoliopsida</taxon>
        <taxon>eudicotyledons</taxon>
        <taxon>Gunneridae</taxon>
        <taxon>Pentapetalae</taxon>
        <taxon>rosids</taxon>
        <taxon>fabids</taxon>
        <taxon>Fabales</taxon>
        <taxon>Fabaceae</taxon>
        <taxon>Caesalpinioideae</taxon>
        <taxon>mimosoid clade</taxon>
        <taxon>Acacieae</taxon>
        <taxon>Acacia</taxon>
    </lineage>
</organism>
<feature type="domain" description="Phytocyanin" evidence="12">
    <location>
        <begin position="172"/>
        <end position="275"/>
    </location>
</feature>
<evidence type="ECO:0000256" key="7">
    <source>
        <dbReference type="ARBA" id="ARBA00023180"/>
    </source>
</evidence>
<keyword evidence="14" id="KW-1185">Reference proteome</keyword>
<dbReference type="GO" id="GO:0012505">
    <property type="term" value="C:endomembrane system"/>
    <property type="evidence" value="ECO:0007669"/>
    <property type="project" value="UniProtKB-SubCell"/>
</dbReference>
<comment type="caution">
    <text evidence="13">The sequence shown here is derived from an EMBL/GenBank/DDBJ whole genome shotgun (WGS) entry which is preliminary data.</text>
</comment>